<dbReference type="InterPro" id="IPR002913">
    <property type="entry name" value="START_lipid-bd_dom"/>
</dbReference>
<keyword evidence="9" id="KW-1185">Reference proteome</keyword>
<dbReference type="GO" id="GO:0008289">
    <property type="term" value="F:lipid binding"/>
    <property type="evidence" value="ECO:0007669"/>
    <property type="project" value="InterPro"/>
</dbReference>
<dbReference type="OrthoDB" id="1304338at2759"/>
<organism evidence="8 9">
    <name type="scientific">Olea europaea subsp. europaea</name>
    <dbReference type="NCBI Taxonomy" id="158383"/>
    <lineage>
        <taxon>Eukaryota</taxon>
        <taxon>Viridiplantae</taxon>
        <taxon>Streptophyta</taxon>
        <taxon>Embryophyta</taxon>
        <taxon>Tracheophyta</taxon>
        <taxon>Spermatophyta</taxon>
        <taxon>Magnoliopsida</taxon>
        <taxon>eudicotyledons</taxon>
        <taxon>Gunneridae</taxon>
        <taxon>Pentapetalae</taxon>
        <taxon>asterids</taxon>
        <taxon>lamiids</taxon>
        <taxon>Lamiales</taxon>
        <taxon>Oleaceae</taxon>
        <taxon>Oleeae</taxon>
        <taxon>Olea</taxon>
    </lineage>
</organism>
<evidence type="ECO:0000313" key="9">
    <source>
        <dbReference type="Proteomes" id="UP000594638"/>
    </source>
</evidence>
<feature type="domain" description="START" evidence="6">
    <location>
        <begin position="94"/>
        <end position="133"/>
    </location>
</feature>
<gene>
    <name evidence="8" type="ORF">OLEA9_A020276</name>
</gene>
<dbReference type="PANTHER" id="PTHR45654">
    <property type="entry name" value="HOMEOBOX-LEUCINE ZIPPER PROTEIN MERISTEM L1"/>
    <property type="match status" value="1"/>
</dbReference>
<dbReference type="EMBL" id="CACTIH010003676">
    <property type="protein sequence ID" value="CAA2981571.1"/>
    <property type="molecule type" value="Genomic_DNA"/>
</dbReference>
<evidence type="ECO:0000259" key="7">
    <source>
        <dbReference type="Pfam" id="PF25797"/>
    </source>
</evidence>
<feature type="domain" description="HD-Zip IV C-terminal" evidence="7">
    <location>
        <begin position="172"/>
        <end position="276"/>
    </location>
</feature>
<protein>
    <submittedName>
        <fullName evidence="8">Homeobox-leucine zipper HDG1-like isoform X3</fullName>
    </submittedName>
</protein>
<evidence type="ECO:0000256" key="2">
    <source>
        <dbReference type="ARBA" id="ARBA00023125"/>
    </source>
</evidence>
<dbReference type="PANTHER" id="PTHR45654:SF77">
    <property type="entry name" value="HOMEOBOX-LEUCINE ZIPPER PROTEIN MERISTEM L1"/>
    <property type="match status" value="1"/>
</dbReference>
<evidence type="ECO:0000256" key="3">
    <source>
        <dbReference type="ARBA" id="ARBA00023155"/>
    </source>
</evidence>
<reference evidence="8 9" key="1">
    <citation type="submission" date="2019-12" db="EMBL/GenBank/DDBJ databases">
        <authorList>
            <person name="Alioto T."/>
            <person name="Alioto T."/>
            <person name="Gomez Garrido J."/>
        </authorList>
    </citation>
    <scope>NUCLEOTIDE SEQUENCE [LARGE SCALE GENOMIC DNA]</scope>
</reference>
<name>A0A8S0RNR7_OLEEU</name>
<comment type="caution">
    <text evidence="8">The sequence shown here is derived from an EMBL/GenBank/DDBJ whole genome shotgun (WGS) entry which is preliminary data.</text>
</comment>
<keyword evidence="2 8" id="KW-0238">DNA-binding</keyword>
<evidence type="ECO:0000256" key="5">
    <source>
        <dbReference type="ARBA" id="ARBA00023242"/>
    </source>
</evidence>
<accession>A0A8S0RNR7</accession>
<keyword evidence="5" id="KW-0539">Nucleus</keyword>
<dbReference type="AlphaFoldDB" id="A0A8S0RNR7"/>
<dbReference type="Gramene" id="OE9A020276T1">
    <property type="protein sequence ID" value="OE9A020276C1"/>
    <property type="gene ID" value="OE9A020276"/>
</dbReference>
<evidence type="ECO:0000259" key="6">
    <source>
        <dbReference type="Pfam" id="PF01852"/>
    </source>
</evidence>
<keyword evidence="3 8" id="KW-0371">Homeobox</keyword>
<dbReference type="Pfam" id="PF25797">
    <property type="entry name" value="PDF2_C"/>
    <property type="match status" value="1"/>
</dbReference>
<dbReference type="GO" id="GO:0003677">
    <property type="term" value="F:DNA binding"/>
    <property type="evidence" value="ECO:0007669"/>
    <property type="project" value="UniProtKB-KW"/>
</dbReference>
<evidence type="ECO:0000256" key="1">
    <source>
        <dbReference type="ARBA" id="ARBA00023015"/>
    </source>
</evidence>
<evidence type="ECO:0000313" key="8">
    <source>
        <dbReference type="EMBL" id="CAA2981571.1"/>
    </source>
</evidence>
<evidence type="ECO:0000256" key="4">
    <source>
        <dbReference type="ARBA" id="ARBA00023163"/>
    </source>
</evidence>
<dbReference type="Proteomes" id="UP000594638">
    <property type="component" value="Unassembled WGS sequence"/>
</dbReference>
<sequence length="299" mass="32808">MGMANLDMPFDNAAFQDLASTAMDELINLVQHGSPLWIGNIDGSGEMLNFKEYASKFPHRIGMNPDNFITEAIRAIGNVSIKSLALVEALMDVVMWVEHLEYNEDFVHQLYRPLLKSGMCFGAQKWIASLQRQFSTVSNGDHIPVVQAEKADDITAMMRKSIGNPGEPPEDVSVLIFQETCTDAFESLVIYAAVDRAAMDVVISGGDSSYLPFLPLGFVIVPDLSRDSNELNNDESGNGGSLLTIGFHILANLMTKSIEAVKTLMTRTLHGIKASIDQCCAGQLVTTIVNLELLFYIKL</sequence>
<dbReference type="InterPro" id="IPR057993">
    <property type="entry name" value="HD-Zip_IV_C"/>
</dbReference>
<dbReference type="Pfam" id="PF01852">
    <property type="entry name" value="START"/>
    <property type="match status" value="1"/>
</dbReference>
<proteinExistence type="predicted"/>
<keyword evidence="4" id="KW-0804">Transcription</keyword>
<dbReference type="InterPro" id="IPR042160">
    <property type="entry name" value="HD-Zip_IV"/>
</dbReference>
<keyword evidence="1" id="KW-0805">Transcription regulation</keyword>